<evidence type="ECO:0000256" key="2">
    <source>
        <dbReference type="ARBA" id="ARBA00005132"/>
    </source>
</evidence>
<sequence>MEETISLQEIVSLLRRKLLIILIGVFVGLGLSAAITYFVITPKYSSTTQLIATNKTNEQNNVNQDAINANLLMINTYKDFIKGDVVTESARKILEKESNYTGTSNQLKEMISVEQTQNSQMFSIKVTSPDPVEAANIANVVASVFQKEAKKYTNADKVSVISKAEVNNKPVSPNAVINLAIGVVLGLIVGVGVALITEMFNRNVKSQDFVTDVMGIPVLANIPLFDKKKMGQYTKLQSRIMNEGTVTFESEYYAVDMDDEVDGLDLDFPSDQDTINLEKINLDRITRSIDELQDEEYNQNDRRSQRHRV</sequence>
<dbReference type="InterPro" id="IPR003856">
    <property type="entry name" value="LPS_length_determ_N"/>
</dbReference>
<feature type="domain" description="Polysaccharide chain length determinant N-terminal" evidence="13">
    <location>
        <begin position="3"/>
        <end position="89"/>
    </location>
</feature>
<evidence type="ECO:0000256" key="7">
    <source>
        <dbReference type="ARBA" id="ARBA00022903"/>
    </source>
</evidence>
<keyword evidence="7" id="KW-0972">Capsule biogenesis/degradation</keyword>
<evidence type="ECO:0000256" key="8">
    <source>
        <dbReference type="ARBA" id="ARBA00022989"/>
    </source>
</evidence>
<evidence type="ECO:0000256" key="11">
    <source>
        <dbReference type="ARBA" id="ARBA00045736"/>
    </source>
</evidence>
<reference evidence="15 16" key="1">
    <citation type="submission" date="2017-05" db="EMBL/GenBank/DDBJ databases">
        <title>Vagococcus spp. assemblies.</title>
        <authorList>
            <person name="Gulvik C.A."/>
        </authorList>
    </citation>
    <scope>NUCLEOTIDE SEQUENCE [LARGE SCALE GENOMIC DNA]</scope>
    <source>
        <strain evidence="15 16">SS1995</strain>
    </source>
</reference>
<comment type="similarity">
    <text evidence="3">Belongs to the CpsC/CapA family.</text>
</comment>
<dbReference type="GO" id="GO:0005886">
    <property type="term" value="C:plasma membrane"/>
    <property type="evidence" value="ECO:0007669"/>
    <property type="project" value="UniProtKB-SubCell"/>
</dbReference>
<name>A0A429ZZT5_9ENTE</name>
<keyword evidence="10" id="KW-0270">Exopolysaccharide synthesis</keyword>
<evidence type="ECO:0000256" key="10">
    <source>
        <dbReference type="ARBA" id="ARBA00023169"/>
    </source>
</evidence>
<dbReference type="RefSeq" id="WP_125983503.1">
    <property type="nucleotide sequence ID" value="NZ_NGJS01000004.1"/>
</dbReference>
<evidence type="ECO:0000256" key="1">
    <source>
        <dbReference type="ARBA" id="ARBA00004651"/>
    </source>
</evidence>
<dbReference type="InterPro" id="IPR032807">
    <property type="entry name" value="GNVR"/>
</dbReference>
<dbReference type="AlphaFoldDB" id="A0A429ZZT5"/>
<keyword evidence="6 12" id="KW-0812">Transmembrane</keyword>
<keyword evidence="16" id="KW-1185">Reference proteome</keyword>
<evidence type="ECO:0000256" key="5">
    <source>
        <dbReference type="ARBA" id="ARBA00022475"/>
    </source>
</evidence>
<evidence type="ECO:0000313" key="16">
    <source>
        <dbReference type="Proteomes" id="UP000287857"/>
    </source>
</evidence>
<feature type="transmembrane region" description="Helical" evidence="12">
    <location>
        <begin position="175"/>
        <end position="196"/>
    </location>
</feature>
<evidence type="ECO:0000259" key="14">
    <source>
        <dbReference type="Pfam" id="PF13807"/>
    </source>
</evidence>
<dbReference type="GO" id="GO:0000271">
    <property type="term" value="P:polysaccharide biosynthetic process"/>
    <property type="evidence" value="ECO:0007669"/>
    <property type="project" value="UniProtKB-KW"/>
</dbReference>
<gene>
    <name evidence="15" type="ORF">CBF37_04355</name>
</gene>
<evidence type="ECO:0000259" key="13">
    <source>
        <dbReference type="Pfam" id="PF02706"/>
    </source>
</evidence>
<protein>
    <recommendedName>
        <fullName evidence="4">Capsular polysaccharide biosynthesis protein CpsC</fullName>
    </recommendedName>
</protein>
<keyword evidence="9 12" id="KW-0472">Membrane</keyword>
<evidence type="ECO:0000256" key="3">
    <source>
        <dbReference type="ARBA" id="ARBA00006683"/>
    </source>
</evidence>
<evidence type="ECO:0000256" key="4">
    <source>
        <dbReference type="ARBA" id="ARBA00020739"/>
    </source>
</evidence>
<organism evidence="15 16">
    <name type="scientific">Vagococcus vulneris</name>
    <dbReference type="NCBI Taxonomy" id="1977869"/>
    <lineage>
        <taxon>Bacteria</taxon>
        <taxon>Bacillati</taxon>
        <taxon>Bacillota</taxon>
        <taxon>Bacilli</taxon>
        <taxon>Lactobacillales</taxon>
        <taxon>Enterococcaceae</taxon>
        <taxon>Vagococcus</taxon>
    </lineage>
</organism>
<evidence type="ECO:0000256" key="9">
    <source>
        <dbReference type="ARBA" id="ARBA00023136"/>
    </source>
</evidence>
<proteinExistence type="inferred from homology"/>
<feature type="transmembrane region" description="Helical" evidence="12">
    <location>
        <begin position="18"/>
        <end position="40"/>
    </location>
</feature>
<dbReference type="Pfam" id="PF02706">
    <property type="entry name" value="Wzz"/>
    <property type="match status" value="1"/>
</dbReference>
<comment type="subcellular location">
    <subcellularLocation>
        <location evidence="1">Cell membrane</location>
        <topology evidence="1">Multi-pass membrane protein</topology>
    </subcellularLocation>
</comment>
<keyword evidence="5" id="KW-1003">Cell membrane</keyword>
<dbReference type="Pfam" id="PF13807">
    <property type="entry name" value="GNVR"/>
    <property type="match status" value="1"/>
</dbReference>
<dbReference type="GO" id="GO:0004713">
    <property type="term" value="F:protein tyrosine kinase activity"/>
    <property type="evidence" value="ECO:0007669"/>
    <property type="project" value="TreeGrafter"/>
</dbReference>
<accession>A0A429ZZT5</accession>
<dbReference type="InterPro" id="IPR050445">
    <property type="entry name" value="Bact_polysacc_biosynth/exp"/>
</dbReference>
<comment type="function">
    <text evidence="11">Required for CpsD phosphorylation. Involved in the regulation of capsular polysaccharide biosynthesis. May be part of a complex that directs the coordinated polymerization and export to the cell surface of the capsular polysaccharide.</text>
</comment>
<evidence type="ECO:0000256" key="12">
    <source>
        <dbReference type="SAM" id="Phobius"/>
    </source>
</evidence>
<feature type="domain" description="Tyrosine-protein kinase G-rich" evidence="14">
    <location>
        <begin position="144"/>
        <end position="198"/>
    </location>
</feature>
<keyword evidence="8 12" id="KW-1133">Transmembrane helix</keyword>
<comment type="caution">
    <text evidence="15">The sequence shown here is derived from an EMBL/GenBank/DDBJ whole genome shotgun (WGS) entry which is preliminary data.</text>
</comment>
<dbReference type="PANTHER" id="PTHR32309">
    <property type="entry name" value="TYROSINE-PROTEIN KINASE"/>
    <property type="match status" value="1"/>
</dbReference>
<comment type="pathway">
    <text evidence="2">Capsule biogenesis; capsule polysaccharide biosynthesis.</text>
</comment>
<evidence type="ECO:0000313" key="15">
    <source>
        <dbReference type="EMBL" id="RST99565.1"/>
    </source>
</evidence>
<dbReference type="OrthoDB" id="2360475at2"/>
<dbReference type="EMBL" id="NGJS01000004">
    <property type="protein sequence ID" value="RST99565.1"/>
    <property type="molecule type" value="Genomic_DNA"/>
</dbReference>
<dbReference type="PANTHER" id="PTHR32309:SF13">
    <property type="entry name" value="FERRIC ENTEROBACTIN TRANSPORT PROTEIN FEPE"/>
    <property type="match status" value="1"/>
</dbReference>
<dbReference type="Proteomes" id="UP000287857">
    <property type="component" value="Unassembled WGS sequence"/>
</dbReference>
<evidence type="ECO:0000256" key="6">
    <source>
        <dbReference type="ARBA" id="ARBA00022692"/>
    </source>
</evidence>